<feature type="domain" description="Fido" evidence="8">
    <location>
        <begin position="57"/>
        <end position="198"/>
    </location>
</feature>
<dbReference type="PATRIC" id="fig|156976.3.peg.2229"/>
<dbReference type="AlphaFoldDB" id="A0A0K1RDU9"/>
<keyword evidence="10" id="KW-1185">Reference proteome</keyword>
<dbReference type="Proteomes" id="UP000060016">
    <property type="component" value="Chromosome"/>
</dbReference>
<evidence type="ECO:0000256" key="6">
    <source>
        <dbReference type="ARBA" id="ARBA00047939"/>
    </source>
</evidence>
<dbReference type="PANTHER" id="PTHR39560">
    <property type="entry name" value="PROTEIN ADENYLYLTRANSFERASE FIC-RELATED"/>
    <property type="match status" value="1"/>
</dbReference>
<evidence type="ECO:0000256" key="2">
    <source>
        <dbReference type="ARBA" id="ARBA00022695"/>
    </source>
</evidence>
<dbReference type="GO" id="GO:0051302">
    <property type="term" value="P:regulation of cell division"/>
    <property type="evidence" value="ECO:0007669"/>
    <property type="project" value="TreeGrafter"/>
</dbReference>
<keyword evidence="2" id="KW-0548">Nucleotidyltransferase</keyword>
<dbReference type="InterPro" id="IPR003812">
    <property type="entry name" value="Fido"/>
</dbReference>
<organism evidence="9 10">
    <name type="scientific">Corynebacterium riegelii</name>
    <dbReference type="NCBI Taxonomy" id="156976"/>
    <lineage>
        <taxon>Bacteria</taxon>
        <taxon>Bacillati</taxon>
        <taxon>Actinomycetota</taxon>
        <taxon>Actinomycetes</taxon>
        <taxon>Mycobacteriales</taxon>
        <taxon>Corynebacteriaceae</taxon>
        <taxon>Corynebacterium</taxon>
    </lineage>
</organism>
<keyword evidence="1" id="KW-0808">Transferase</keyword>
<evidence type="ECO:0000256" key="1">
    <source>
        <dbReference type="ARBA" id="ARBA00022679"/>
    </source>
</evidence>
<dbReference type="SUPFAM" id="SSF140931">
    <property type="entry name" value="Fic-like"/>
    <property type="match status" value="1"/>
</dbReference>
<name>A0A0K1RDU9_9CORY</name>
<dbReference type="InterPro" id="IPR036597">
    <property type="entry name" value="Fido-like_dom_sf"/>
</dbReference>
<dbReference type="EMBL" id="CP012342">
    <property type="protein sequence ID" value="AKV59568.1"/>
    <property type="molecule type" value="Genomic_DNA"/>
</dbReference>
<proteinExistence type="predicted"/>
<dbReference type="Pfam" id="PF02661">
    <property type="entry name" value="Fic"/>
    <property type="match status" value="1"/>
</dbReference>
<reference evidence="9 10" key="1">
    <citation type="submission" date="2015-08" db="EMBL/GenBank/DDBJ databases">
        <authorList>
            <person name="Babu N.S."/>
            <person name="Beckwith C.J."/>
            <person name="Beseler K.G."/>
            <person name="Brison A."/>
            <person name="Carone J.V."/>
            <person name="Caskin T.P."/>
            <person name="Diamond M."/>
            <person name="Durham M.E."/>
            <person name="Foxe J.M."/>
            <person name="Go M."/>
            <person name="Henderson B.A."/>
            <person name="Jones I.B."/>
            <person name="McGettigan J.A."/>
            <person name="Micheletti S.J."/>
            <person name="Nasrallah M.E."/>
            <person name="Ortiz D."/>
            <person name="Piller C.R."/>
            <person name="Privatt S.R."/>
            <person name="Schneider S.L."/>
            <person name="Sharp S."/>
            <person name="Smith T.C."/>
            <person name="Stanton J.D."/>
            <person name="Ullery H.E."/>
            <person name="Wilson R.J."/>
            <person name="Serrano M.G."/>
            <person name="Buck G."/>
            <person name="Lee V."/>
            <person name="Wang Y."/>
            <person name="Carvalho R."/>
            <person name="Voegtly L."/>
            <person name="Shi R."/>
            <person name="Duckworth R."/>
            <person name="Johnson A."/>
            <person name="Loviza R."/>
            <person name="Walstead R."/>
            <person name="Shah Z."/>
            <person name="Kiflezghi M."/>
            <person name="Wade K."/>
            <person name="Ball S.L."/>
            <person name="Bradley K.W."/>
            <person name="Asai D.J."/>
            <person name="Bowman C.A."/>
            <person name="Russell D.A."/>
            <person name="Pope W.H."/>
            <person name="Jacobs-Sera D."/>
            <person name="Hendrix R.W."/>
            <person name="Hatfull G.F."/>
        </authorList>
    </citation>
    <scope>NUCLEOTIDE SEQUENCE [LARGE SCALE GENOMIC DNA]</scope>
    <source>
        <strain evidence="9 10">PUDD_83A45</strain>
    </source>
</reference>
<evidence type="ECO:0000256" key="7">
    <source>
        <dbReference type="ARBA" id="ARBA00048696"/>
    </source>
</evidence>
<dbReference type="RefSeq" id="WP_052205886.1">
    <property type="nucleotide sequence ID" value="NZ_CP012342.1"/>
</dbReference>
<dbReference type="EC" id="2.7.7.108" evidence="5"/>
<evidence type="ECO:0000256" key="3">
    <source>
        <dbReference type="ARBA" id="ARBA00022741"/>
    </source>
</evidence>
<dbReference type="STRING" id="156976.AK829_11065"/>
<protein>
    <recommendedName>
        <fullName evidence="5">protein adenylyltransferase</fullName>
        <ecNumber evidence="5">2.7.7.108</ecNumber>
    </recommendedName>
</protein>
<dbReference type="KEGG" id="crie:AK829_11065"/>
<dbReference type="GO" id="GO:0070733">
    <property type="term" value="F:AMPylase activity"/>
    <property type="evidence" value="ECO:0007669"/>
    <property type="project" value="UniProtKB-EC"/>
</dbReference>
<comment type="catalytic activity">
    <reaction evidence="6">
        <text>L-threonyl-[protein] + ATP = 3-O-(5'-adenylyl)-L-threonyl-[protein] + diphosphate</text>
        <dbReference type="Rhea" id="RHEA:54292"/>
        <dbReference type="Rhea" id="RHEA-COMP:11060"/>
        <dbReference type="Rhea" id="RHEA-COMP:13847"/>
        <dbReference type="ChEBI" id="CHEBI:30013"/>
        <dbReference type="ChEBI" id="CHEBI:30616"/>
        <dbReference type="ChEBI" id="CHEBI:33019"/>
        <dbReference type="ChEBI" id="CHEBI:138113"/>
        <dbReference type="EC" id="2.7.7.108"/>
    </reaction>
</comment>
<accession>A0A0K1RDU9</accession>
<sequence>MGSTEFRGNLDPYIDPSTGILKNLVGADKQAELDKAEADLVFARALQLSDKDIPESRDLREVQLIHQHLFRDVYEWAGKLRTVDLRRPTGMALPFAPHRMLPIVAQNCFEALQDDSCLYGMSRTQFVHRLAYHYDALNYLHPFREGNGRTQRVFWGRIARAAGREIEWFRISKAENDDACRIANEQQDLEPLIALFDRAVPM</sequence>
<evidence type="ECO:0000313" key="9">
    <source>
        <dbReference type="EMBL" id="AKV59568.1"/>
    </source>
</evidence>
<dbReference type="PROSITE" id="PS51459">
    <property type="entry name" value="FIDO"/>
    <property type="match status" value="1"/>
</dbReference>
<dbReference type="PANTHER" id="PTHR39560:SF1">
    <property type="entry name" value="PROTEIN ADENYLYLTRANSFERASE FIC-RELATED"/>
    <property type="match status" value="1"/>
</dbReference>
<gene>
    <name evidence="9" type="ORF">AK829_11065</name>
</gene>
<evidence type="ECO:0000256" key="4">
    <source>
        <dbReference type="ARBA" id="ARBA00022840"/>
    </source>
</evidence>
<evidence type="ECO:0000259" key="8">
    <source>
        <dbReference type="PROSITE" id="PS51459"/>
    </source>
</evidence>
<keyword evidence="3" id="KW-0547">Nucleotide-binding</keyword>
<keyword evidence="4" id="KW-0067">ATP-binding</keyword>
<dbReference type="GO" id="GO:0005524">
    <property type="term" value="F:ATP binding"/>
    <property type="evidence" value="ECO:0007669"/>
    <property type="project" value="UniProtKB-KW"/>
</dbReference>
<evidence type="ECO:0000256" key="5">
    <source>
        <dbReference type="ARBA" id="ARBA00034531"/>
    </source>
</evidence>
<comment type="catalytic activity">
    <reaction evidence="7">
        <text>L-tyrosyl-[protein] + ATP = O-(5'-adenylyl)-L-tyrosyl-[protein] + diphosphate</text>
        <dbReference type="Rhea" id="RHEA:54288"/>
        <dbReference type="Rhea" id="RHEA-COMP:10136"/>
        <dbReference type="Rhea" id="RHEA-COMP:13846"/>
        <dbReference type="ChEBI" id="CHEBI:30616"/>
        <dbReference type="ChEBI" id="CHEBI:33019"/>
        <dbReference type="ChEBI" id="CHEBI:46858"/>
        <dbReference type="ChEBI" id="CHEBI:83624"/>
        <dbReference type="EC" id="2.7.7.108"/>
    </reaction>
</comment>
<dbReference type="Gene3D" id="1.10.3290.10">
    <property type="entry name" value="Fido-like domain"/>
    <property type="match status" value="1"/>
</dbReference>
<evidence type="ECO:0000313" key="10">
    <source>
        <dbReference type="Proteomes" id="UP000060016"/>
    </source>
</evidence>